<feature type="chain" id="PRO_5041920812" description="CFEM domain-containing protein" evidence="12">
    <location>
        <begin position="30"/>
        <end position="649"/>
    </location>
</feature>
<comment type="caution">
    <text evidence="9">Lacks conserved residue(s) required for the propagation of feature annotation.</text>
</comment>
<dbReference type="Pfam" id="PF05730">
    <property type="entry name" value="CFEM"/>
    <property type="match status" value="1"/>
</dbReference>
<keyword evidence="8" id="KW-0449">Lipoprotein</keyword>
<feature type="signal peptide" evidence="12">
    <location>
        <begin position="1"/>
        <end position="29"/>
    </location>
</feature>
<comment type="subcellular location">
    <subcellularLocation>
        <location evidence="1">Membrane</location>
        <topology evidence="1">Lipid-anchor</topology>
        <topology evidence="1">GPI-anchor</topology>
    </subcellularLocation>
    <subcellularLocation>
        <location evidence="2">Secreted</location>
    </subcellularLocation>
</comment>
<dbReference type="PANTHER" id="PTHR35043">
    <property type="entry name" value="TRANSCRIPTION FACTOR DOMAIN-CONTAINING PROTEIN"/>
    <property type="match status" value="1"/>
</dbReference>
<feature type="disulfide bond" evidence="9">
    <location>
        <begin position="62"/>
        <end position="69"/>
    </location>
</feature>
<accession>A0AAE0NN93</accession>
<evidence type="ECO:0000256" key="12">
    <source>
        <dbReference type="SAM" id="SignalP"/>
    </source>
</evidence>
<keyword evidence="9" id="KW-0349">Heme</keyword>
<evidence type="ECO:0000313" key="15">
    <source>
        <dbReference type="Proteomes" id="UP001287356"/>
    </source>
</evidence>
<gene>
    <name evidence="14" type="ORF">B0T24DRAFT_716258</name>
</gene>
<reference evidence="14" key="2">
    <citation type="submission" date="2023-06" db="EMBL/GenBank/DDBJ databases">
        <authorList>
            <consortium name="Lawrence Berkeley National Laboratory"/>
            <person name="Haridas S."/>
            <person name="Hensen N."/>
            <person name="Bonometti L."/>
            <person name="Westerberg I."/>
            <person name="Brannstrom I.O."/>
            <person name="Guillou S."/>
            <person name="Cros-Aarteil S."/>
            <person name="Calhoun S."/>
            <person name="Kuo A."/>
            <person name="Mondo S."/>
            <person name="Pangilinan J."/>
            <person name="Riley R."/>
            <person name="Labutti K."/>
            <person name="Andreopoulos B."/>
            <person name="Lipzen A."/>
            <person name="Chen C."/>
            <person name="Yanf M."/>
            <person name="Daum C."/>
            <person name="Ng V."/>
            <person name="Clum A."/>
            <person name="Steindorff A."/>
            <person name="Ohm R."/>
            <person name="Martin F."/>
            <person name="Silar P."/>
            <person name="Natvig D."/>
            <person name="Lalanne C."/>
            <person name="Gautier V."/>
            <person name="Ament-Velasquez S.L."/>
            <person name="Kruys A."/>
            <person name="Hutchinson M.I."/>
            <person name="Powell A.J."/>
            <person name="Barry K."/>
            <person name="Miller A.N."/>
            <person name="Grigoriev I.V."/>
            <person name="Debuchy R."/>
            <person name="Gladieux P."/>
            <person name="Thoren M.H."/>
            <person name="Johannesson H."/>
        </authorList>
    </citation>
    <scope>NUCLEOTIDE SEQUENCE</scope>
    <source>
        <strain evidence="14">CBS 958.72</strain>
    </source>
</reference>
<evidence type="ECO:0000256" key="4">
    <source>
        <dbReference type="ARBA" id="ARBA00022525"/>
    </source>
</evidence>
<protein>
    <recommendedName>
        <fullName evidence="13">CFEM domain-containing protein</fullName>
    </recommendedName>
</protein>
<evidence type="ECO:0000256" key="2">
    <source>
        <dbReference type="ARBA" id="ARBA00004613"/>
    </source>
</evidence>
<dbReference type="GO" id="GO:0046872">
    <property type="term" value="F:metal ion binding"/>
    <property type="evidence" value="ECO:0007669"/>
    <property type="project" value="UniProtKB-UniRule"/>
</dbReference>
<reference evidence="14" key="1">
    <citation type="journal article" date="2023" name="Mol. Phylogenet. Evol.">
        <title>Genome-scale phylogeny and comparative genomics of the fungal order Sordariales.</title>
        <authorList>
            <person name="Hensen N."/>
            <person name="Bonometti L."/>
            <person name="Westerberg I."/>
            <person name="Brannstrom I.O."/>
            <person name="Guillou S."/>
            <person name="Cros-Aarteil S."/>
            <person name="Calhoun S."/>
            <person name="Haridas S."/>
            <person name="Kuo A."/>
            <person name="Mondo S."/>
            <person name="Pangilinan J."/>
            <person name="Riley R."/>
            <person name="LaButti K."/>
            <person name="Andreopoulos B."/>
            <person name="Lipzen A."/>
            <person name="Chen C."/>
            <person name="Yan M."/>
            <person name="Daum C."/>
            <person name="Ng V."/>
            <person name="Clum A."/>
            <person name="Steindorff A."/>
            <person name="Ohm R.A."/>
            <person name="Martin F."/>
            <person name="Silar P."/>
            <person name="Natvig D.O."/>
            <person name="Lalanne C."/>
            <person name="Gautier V."/>
            <person name="Ament-Velasquez S.L."/>
            <person name="Kruys A."/>
            <person name="Hutchinson M.I."/>
            <person name="Powell A.J."/>
            <person name="Barry K."/>
            <person name="Miller A.N."/>
            <person name="Grigoriev I.V."/>
            <person name="Debuchy R."/>
            <person name="Gladieux P."/>
            <person name="Hiltunen Thoren M."/>
            <person name="Johannesson H."/>
        </authorList>
    </citation>
    <scope>NUCLEOTIDE SEQUENCE</scope>
    <source>
        <strain evidence="14">CBS 958.72</strain>
    </source>
</reference>
<evidence type="ECO:0000256" key="10">
    <source>
        <dbReference type="SAM" id="MobiDB-lite"/>
    </source>
</evidence>
<keyword evidence="5" id="KW-0336">GPI-anchor</keyword>
<keyword evidence="11" id="KW-0472">Membrane</keyword>
<evidence type="ECO:0000259" key="13">
    <source>
        <dbReference type="PROSITE" id="PS52012"/>
    </source>
</evidence>
<dbReference type="GO" id="GO:0098552">
    <property type="term" value="C:side of membrane"/>
    <property type="evidence" value="ECO:0007669"/>
    <property type="project" value="UniProtKB-KW"/>
</dbReference>
<feature type="disulfide bond" evidence="9">
    <location>
        <begin position="48"/>
        <end position="88"/>
    </location>
</feature>
<proteinExistence type="inferred from homology"/>
<evidence type="ECO:0000256" key="8">
    <source>
        <dbReference type="ARBA" id="ARBA00023288"/>
    </source>
</evidence>
<evidence type="ECO:0000256" key="3">
    <source>
        <dbReference type="ARBA" id="ARBA00010031"/>
    </source>
</evidence>
<keyword evidence="5" id="KW-0325">Glycoprotein</keyword>
<keyword evidence="7 9" id="KW-1015">Disulfide bond</keyword>
<feature type="transmembrane region" description="Helical" evidence="11">
    <location>
        <begin position="577"/>
        <end position="602"/>
    </location>
</feature>
<feature type="domain" description="CFEM" evidence="13">
    <location>
        <begin position="20"/>
        <end position="130"/>
    </location>
</feature>
<evidence type="ECO:0000256" key="7">
    <source>
        <dbReference type="ARBA" id="ARBA00023157"/>
    </source>
</evidence>
<dbReference type="PANTHER" id="PTHR35043:SF7">
    <property type="entry name" value="TRANSCRIPTION FACTOR DOMAIN-CONTAINING PROTEIN"/>
    <property type="match status" value="1"/>
</dbReference>
<comment type="similarity">
    <text evidence="3">Belongs to the RBT5 family.</text>
</comment>
<keyword evidence="9" id="KW-0479">Metal-binding</keyword>
<evidence type="ECO:0000256" key="6">
    <source>
        <dbReference type="ARBA" id="ARBA00022729"/>
    </source>
</evidence>
<keyword evidence="15" id="KW-1185">Reference proteome</keyword>
<keyword evidence="9" id="KW-0408">Iron</keyword>
<comment type="caution">
    <text evidence="14">The sequence shown here is derived from an EMBL/GenBank/DDBJ whole genome shotgun (WGS) entry which is preliminary data.</text>
</comment>
<keyword evidence="11" id="KW-0812">Transmembrane</keyword>
<evidence type="ECO:0000256" key="9">
    <source>
        <dbReference type="PROSITE-ProRule" id="PRU01356"/>
    </source>
</evidence>
<feature type="disulfide bond" evidence="9">
    <location>
        <begin position="52"/>
        <end position="83"/>
    </location>
</feature>
<keyword evidence="11" id="KW-1133">Transmembrane helix</keyword>
<evidence type="ECO:0000256" key="1">
    <source>
        <dbReference type="ARBA" id="ARBA00004589"/>
    </source>
</evidence>
<keyword evidence="4" id="KW-0964">Secreted</keyword>
<feature type="binding site" description="axial binding residue" evidence="9">
    <location>
        <position position="66"/>
    </location>
    <ligand>
        <name>heme</name>
        <dbReference type="ChEBI" id="CHEBI:30413"/>
    </ligand>
    <ligandPart>
        <name>Fe</name>
        <dbReference type="ChEBI" id="CHEBI:18248"/>
    </ligandPart>
</feature>
<feature type="region of interest" description="Disordered" evidence="10">
    <location>
        <begin position="332"/>
        <end position="379"/>
    </location>
</feature>
<feature type="transmembrane region" description="Helical" evidence="11">
    <location>
        <begin position="540"/>
        <end position="557"/>
    </location>
</feature>
<evidence type="ECO:0000256" key="11">
    <source>
        <dbReference type="SAM" id="Phobius"/>
    </source>
</evidence>
<sequence length="649" mass="71184">MASQLWQIKCSRLVLLAFVLSHSFRSATAQSAAPTSSAIAVVGHLPVCAQTCITAAFSFCHCPLGDFSCFCRCADVAAFAGNCTSLRCTTEQLSQAARDALDVICPKPAAPSSTTSFTTSSTTPPSPTTTVCCGRGNYTNSTPTSSVLTAGGGTVQAASAGIASASMFGTMLRPRMHALVQLAAAQAVAGAEVFHTECTVPPEGVDYKYVSGTNVRSTLTIIWRSLATIFLCTWTVQHLTIPGKAQARGLGSLWRKVKWMLVMIIAPEFMVGRAFGDLVAAAVSESCPLMEERAREAGAEWTMTHAFYANMGGFLVHPPKCPDATQPLNPGPPGCNCKEESAIPGTGKPIPSTRKPRTRRLLPTTTDPESVSPPTKEKRRTATHRVKKWLFHRRHCWDSYNFIAQDNHIWREKPDKRPFYEFEVKKSFPFAANSAQLCLLHVTQLEIAVLSLAVCTAITYALWLRKPKAIAVPTDLSAAHDLTYVEMDQMVWLNGRGFFNDVLRNETFSLPRREIPNDYNVESELGVKLSNGSGMAGEDLGFMLGGTVFGACHYLAWNFGFPTPLEQTLWRAIPAYYFTWFLINVLRMTIYFPAGLFGWTWVQRGIMPVFYLVYIVCRLVILAETARSLFFLPSGAFVATWSANFPHLG</sequence>
<feature type="transmembrane region" description="Helical" evidence="11">
    <location>
        <begin position="609"/>
        <end position="632"/>
    </location>
</feature>
<dbReference type="InterPro" id="IPR008427">
    <property type="entry name" value="Extracellular_membr_CFEM_dom"/>
</dbReference>
<dbReference type="AlphaFoldDB" id="A0AAE0NN93"/>
<evidence type="ECO:0000313" key="14">
    <source>
        <dbReference type="EMBL" id="KAK3384590.1"/>
    </source>
</evidence>
<keyword evidence="6 12" id="KW-0732">Signal</keyword>
<dbReference type="GO" id="GO:0005576">
    <property type="term" value="C:extracellular region"/>
    <property type="evidence" value="ECO:0007669"/>
    <property type="project" value="UniProtKB-SubCell"/>
</dbReference>
<evidence type="ECO:0000256" key="5">
    <source>
        <dbReference type="ARBA" id="ARBA00022622"/>
    </source>
</evidence>
<dbReference type="Proteomes" id="UP001287356">
    <property type="component" value="Unassembled WGS sequence"/>
</dbReference>
<dbReference type="PROSITE" id="PS52012">
    <property type="entry name" value="CFEM"/>
    <property type="match status" value="1"/>
</dbReference>
<dbReference type="EMBL" id="JAULSN010000001">
    <property type="protein sequence ID" value="KAK3384590.1"/>
    <property type="molecule type" value="Genomic_DNA"/>
</dbReference>
<organism evidence="14 15">
    <name type="scientific">Lasiosphaeria ovina</name>
    <dbReference type="NCBI Taxonomy" id="92902"/>
    <lineage>
        <taxon>Eukaryota</taxon>
        <taxon>Fungi</taxon>
        <taxon>Dikarya</taxon>
        <taxon>Ascomycota</taxon>
        <taxon>Pezizomycotina</taxon>
        <taxon>Sordariomycetes</taxon>
        <taxon>Sordariomycetidae</taxon>
        <taxon>Sordariales</taxon>
        <taxon>Lasiosphaeriaceae</taxon>
        <taxon>Lasiosphaeria</taxon>
    </lineage>
</organism>
<name>A0AAE0NN93_9PEZI</name>